<dbReference type="Proteomes" id="UP000231379">
    <property type="component" value="Unassembled WGS sequence"/>
</dbReference>
<evidence type="ECO:0000313" key="1">
    <source>
        <dbReference type="EMBL" id="PIR82594.1"/>
    </source>
</evidence>
<gene>
    <name evidence="1" type="ORF">COU20_01365</name>
</gene>
<comment type="caution">
    <text evidence="1">The sequence shown here is derived from an EMBL/GenBank/DDBJ whole genome shotgun (WGS) entry which is preliminary data.</text>
</comment>
<evidence type="ECO:0000313" key="2">
    <source>
        <dbReference type="Proteomes" id="UP000231379"/>
    </source>
</evidence>
<reference evidence="2" key="1">
    <citation type="submission" date="2017-09" db="EMBL/GenBank/DDBJ databases">
        <title>Depth-based differentiation of microbial function through sediment-hosted aquifers and enrichment of novel symbionts in the deep terrestrial subsurface.</title>
        <authorList>
            <person name="Probst A.J."/>
            <person name="Ladd B."/>
            <person name="Jarett J.K."/>
            <person name="Geller-Mcgrath D.E."/>
            <person name="Sieber C.M.K."/>
            <person name="Emerson J.B."/>
            <person name="Anantharaman K."/>
            <person name="Thomas B.C."/>
            <person name="Malmstrom R."/>
            <person name="Stieglmeier M."/>
            <person name="Klingl A."/>
            <person name="Woyke T."/>
            <person name="Ryan C.M."/>
            <person name="Banfield J.F."/>
        </authorList>
    </citation>
    <scope>NUCLEOTIDE SEQUENCE [LARGE SCALE GENOMIC DNA]</scope>
</reference>
<organism evidence="1 2">
    <name type="scientific">Candidatus Kaiserbacteria bacterium CG10_big_fil_rev_8_21_14_0_10_59_10</name>
    <dbReference type="NCBI Taxonomy" id="1974612"/>
    <lineage>
        <taxon>Bacteria</taxon>
        <taxon>Candidatus Kaiseribacteriota</taxon>
    </lineage>
</organism>
<accession>A0A2H0U856</accession>
<proteinExistence type="predicted"/>
<sequence length="66" mass="7234">MIQKKLTRPSPVFRSSILFFFGGGILFQNCMGGNGEGEKARGAFASWLAGLDSNQGDDFQRVASYR</sequence>
<protein>
    <submittedName>
        <fullName evidence="1">Uncharacterized protein</fullName>
    </submittedName>
</protein>
<dbReference type="EMBL" id="PFBM01000010">
    <property type="protein sequence ID" value="PIR82594.1"/>
    <property type="molecule type" value="Genomic_DNA"/>
</dbReference>
<name>A0A2H0U856_9BACT</name>
<dbReference type="AlphaFoldDB" id="A0A2H0U856"/>